<keyword evidence="2" id="KW-1185">Reference proteome</keyword>
<reference evidence="1 2" key="1">
    <citation type="journal article" date="2022" name="Plant J.">
        <title>Chromosome-level genome of Camellia lanceoleosa provides a valuable resource for understanding genome evolution and self-incompatibility.</title>
        <authorList>
            <person name="Gong W."/>
            <person name="Xiao S."/>
            <person name="Wang L."/>
            <person name="Liao Z."/>
            <person name="Chang Y."/>
            <person name="Mo W."/>
            <person name="Hu G."/>
            <person name="Li W."/>
            <person name="Zhao G."/>
            <person name="Zhu H."/>
            <person name="Hu X."/>
            <person name="Ji K."/>
            <person name="Xiang X."/>
            <person name="Song Q."/>
            <person name="Yuan D."/>
            <person name="Jin S."/>
            <person name="Zhang L."/>
        </authorList>
    </citation>
    <scope>NUCLEOTIDE SEQUENCE [LARGE SCALE GENOMIC DNA]</scope>
    <source>
        <strain evidence="1">SQ_2022a</strain>
    </source>
</reference>
<evidence type="ECO:0000313" key="2">
    <source>
        <dbReference type="Proteomes" id="UP001060215"/>
    </source>
</evidence>
<evidence type="ECO:0000313" key="1">
    <source>
        <dbReference type="EMBL" id="KAI8023494.1"/>
    </source>
</evidence>
<dbReference type="Proteomes" id="UP001060215">
    <property type="component" value="Chromosome 6"/>
</dbReference>
<proteinExistence type="predicted"/>
<dbReference type="EMBL" id="CM045763">
    <property type="protein sequence ID" value="KAI8023494.1"/>
    <property type="molecule type" value="Genomic_DNA"/>
</dbReference>
<name>A0ACC0IE42_9ERIC</name>
<comment type="caution">
    <text evidence="1">The sequence shown here is derived from an EMBL/GenBank/DDBJ whole genome shotgun (WGS) entry which is preliminary data.</text>
</comment>
<sequence>MHRGSPRTIIRALSGELELEGCNMVQMGCVVSSSSSVRVVVTRALRVGVGPESASAWSLRVRDSADMVFFPWGVAAVVAMEFSEGLCRGGGRCGLFV</sequence>
<organism evidence="1 2">
    <name type="scientific">Camellia lanceoleosa</name>
    <dbReference type="NCBI Taxonomy" id="1840588"/>
    <lineage>
        <taxon>Eukaryota</taxon>
        <taxon>Viridiplantae</taxon>
        <taxon>Streptophyta</taxon>
        <taxon>Embryophyta</taxon>
        <taxon>Tracheophyta</taxon>
        <taxon>Spermatophyta</taxon>
        <taxon>Magnoliopsida</taxon>
        <taxon>eudicotyledons</taxon>
        <taxon>Gunneridae</taxon>
        <taxon>Pentapetalae</taxon>
        <taxon>asterids</taxon>
        <taxon>Ericales</taxon>
        <taxon>Theaceae</taxon>
        <taxon>Camellia</taxon>
    </lineage>
</organism>
<protein>
    <submittedName>
        <fullName evidence="1">Uncharacterized protein</fullName>
    </submittedName>
</protein>
<accession>A0ACC0IE42</accession>
<gene>
    <name evidence="1" type="ORF">LOK49_LG03G03261</name>
</gene>